<evidence type="ECO:0000313" key="1">
    <source>
        <dbReference type="EMBL" id="CAJ2675467.1"/>
    </source>
</evidence>
<dbReference type="Proteomes" id="UP001177021">
    <property type="component" value="Unassembled WGS sequence"/>
</dbReference>
<name>A0ACB0M7S8_TRIPR</name>
<comment type="caution">
    <text evidence="1">The sequence shown here is derived from an EMBL/GenBank/DDBJ whole genome shotgun (WGS) entry which is preliminary data.</text>
</comment>
<proteinExistence type="predicted"/>
<reference evidence="1" key="1">
    <citation type="submission" date="2023-10" db="EMBL/GenBank/DDBJ databases">
        <authorList>
            <person name="Rodriguez Cubillos JULIANA M."/>
            <person name="De Vega J."/>
        </authorList>
    </citation>
    <scope>NUCLEOTIDE SEQUENCE</scope>
</reference>
<organism evidence="1 2">
    <name type="scientific">Trifolium pratense</name>
    <name type="common">Red clover</name>
    <dbReference type="NCBI Taxonomy" id="57577"/>
    <lineage>
        <taxon>Eukaryota</taxon>
        <taxon>Viridiplantae</taxon>
        <taxon>Streptophyta</taxon>
        <taxon>Embryophyta</taxon>
        <taxon>Tracheophyta</taxon>
        <taxon>Spermatophyta</taxon>
        <taxon>Magnoliopsida</taxon>
        <taxon>eudicotyledons</taxon>
        <taxon>Gunneridae</taxon>
        <taxon>Pentapetalae</taxon>
        <taxon>rosids</taxon>
        <taxon>fabids</taxon>
        <taxon>Fabales</taxon>
        <taxon>Fabaceae</taxon>
        <taxon>Papilionoideae</taxon>
        <taxon>50 kb inversion clade</taxon>
        <taxon>NPAAA clade</taxon>
        <taxon>Hologalegina</taxon>
        <taxon>IRL clade</taxon>
        <taxon>Trifolieae</taxon>
        <taxon>Trifolium</taxon>
    </lineage>
</organism>
<evidence type="ECO:0000313" key="2">
    <source>
        <dbReference type="Proteomes" id="UP001177021"/>
    </source>
</evidence>
<keyword evidence="2" id="KW-1185">Reference proteome</keyword>
<protein>
    <submittedName>
        <fullName evidence="1">Uncharacterized protein</fullName>
    </submittedName>
</protein>
<gene>
    <name evidence="1" type="ORF">MILVUS5_LOCUS38487</name>
</gene>
<sequence>MMDKKHVNSTVFNIMVWILFMLGCLLSFIVIFCPSSESSSSVDVDEAHKQWMMEFNRTYVNRSEMEMRREIFKLNLEYI</sequence>
<dbReference type="EMBL" id="CASHSV030000716">
    <property type="protein sequence ID" value="CAJ2675467.1"/>
    <property type="molecule type" value="Genomic_DNA"/>
</dbReference>
<accession>A0ACB0M7S8</accession>